<comment type="caution">
    <text evidence="1">The sequence shown here is derived from an EMBL/GenBank/DDBJ whole genome shotgun (WGS) entry which is preliminary data.</text>
</comment>
<name>A0A0R2DSG4_9LACO</name>
<evidence type="ECO:0000313" key="1">
    <source>
        <dbReference type="EMBL" id="KRN03388.1"/>
    </source>
</evidence>
<keyword evidence="2" id="KW-1185">Reference proteome</keyword>
<dbReference type="Gene3D" id="3.40.50.720">
    <property type="entry name" value="NAD(P)-binding Rossmann-like Domain"/>
    <property type="match status" value="1"/>
</dbReference>
<reference evidence="1 2" key="1">
    <citation type="journal article" date="2015" name="Genome Announc.">
        <title>Expanding the biotechnology potential of lactobacilli through comparative genomics of 213 strains and associated genera.</title>
        <authorList>
            <person name="Sun Z."/>
            <person name="Harris H.M."/>
            <person name="McCann A."/>
            <person name="Guo C."/>
            <person name="Argimon S."/>
            <person name="Zhang W."/>
            <person name="Yang X."/>
            <person name="Jeffery I.B."/>
            <person name="Cooney J.C."/>
            <person name="Kagawa T.F."/>
            <person name="Liu W."/>
            <person name="Song Y."/>
            <person name="Salvetti E."/>
            <person name="Wrobel A."/>
            <person name="Rasinkangas P."/>
            <person name="Parkhill J."/>
            <person name="Rea M.C."/>
            <person name="O'Sullivan O."/>
            <person name="Ritari J."/>
            <person name="Douillard F.P."/>
            <person name="Paul Ross R."/>
            <person name="Yang R."/>
            <person name="Briner A.E."/>
            <person name="Felis G.E."/>
            <person name="de Vos W.M."/>
            <person name="Barrangou R."/>
            <person name="Klaenhammer T.R."/>
            <person name="Caufield P.W."/>
            <person name="Cui Y."/>
            <person name="Zhang H."/>
            <person name="O'Toole P.W."/>
        </authorList>
    </citation>
    <scope>NUCLEOTIDE SEQUENCE [LARGE SCALE GENOMIC DNA]</scope>
    <source>
        <strain evidence="1 2">DSM 21775</strain>
    </source>
</reference>
<dbReference type="InterPro" id="IPR036291">
    <property type="entry name" value="NAD(P)-bd_dom_sf"/>
</dbReference>
<gene>
    <name evidence="1" type="ORF">FD13_GL000172</name>
</gene>
<proteinExistence type="predicted"/>
<dbReference type="AlphaFoldDB" id="A0A0R2DSG4"/>
<dbReference type="STRING" id="1423803.FD13_GL000172"/>
<dbReference type="Proteomes" id="UP000051589">
    <property type="component" value="Unassembled WGS sequence"/>
</dbReference>
<evidence type="ECO:0000313" key="2">
    <source>
        <dbReference type="Proteomes" id="UP000051589"/>
    </source>
</evidence>
<dbReference type="EMBL" id="AYZH01000001">
    <property type="protein sequence ID" value="KRN03388.1"/>
    <property type="molecule type" value="Genomic_DNA"/>
</dbReference>
<sequence>MDPQMDGQSYPFSKLCMILFAYELDRRLRANAQQIAINTVNPGLMTETGLAKNKSRFTPTVLSQFAGIIGTAKDSGKMITDLITADKFAAGPVRYFDRSSDKPVLSSNLSYDEQVQAELWNFSMGAVDLKDNE</sequence>
<protein>
    <submittedName>
        <fullName evidence="1">Uncharacterized protein</fullName>
    </submittedName>
</protein>
<organism evidence="1 2">
    <name type="scientific">Levilactobacillus senmaizukei DSM 21775 = NBRC 103853</name>
    <dbReference type="NCBI Taxonomy" id="1423803"/>
    <lineage>
        <taxon>Bacteria</taxon>
        <taxon>Bacillati</taxon>
        <taxon>Bacillota</taxon>
        <taxon>Bacilli</taxon>
        <taxon>Lactobacillales</taxon>
        <taxon>Lactobacillaceae</taxon>
        <taxon>Levilactobacillus</taxon>
    </lineage>
</organism>
<dbReference type="PATRIC" id="fig|1423803.3.peg.172"/>
<dbReference type="SUPFAM" id="SSF51735">
    <property type="entry name" value="NAD(P)-binding Rossmann-fold domains"/>
    <property type="match status" value="1"/>
</dbReference>
<accession>A0A0R2DSG4</accession>